<feature type="region of interest" description="Disordered" evidence="2">
    <location>
        <begin position="26"/>
        <end position="56"/>
    </location>
</feature>
<dbReference type="PATRIC" id="fig|400092.3.peg.3746"/>
<organism evidence="4 5">
    <name type="scientific">Pontibacter korlensis</name>
    <dbReference type="NCBI Taxonomy" id="400092"/>
    <lineage>
        <taxon>Bacteria</taxon>
        <taxon>Pseudomonadati</taxon>
        <taxon>Bacteroidota</taxon>
        <taxon>Cytophagia</taxon>
        <taxon>Cytophagales</taxon>
        <taxon>Hymenobacteraceae</taxon>
        <taxon>Pontibacter</taxon>
    </lineage>
</organism>
<dbReference type="GO" id="GO:0036503">
    <property type="term" value="P:ERAD pathway"/>
    <property type="evidence" value="ECO:0007669"/>
    <property type="project" value="TreeGrafter"/>
</dbReference>
<keyword evidence="1" id="KW-0040">ANK repeat</keyword>
<dbReference type="InterPro" id="IPR011990">
    <property type="entry name" value="TPR-like_helical_dom_sf"/>
</dbReference>
<dbReference type="SUPFAM" id="SSF48403">
    <property type="entry name" value="Ankyrin repeat"/>
    <property type="match status" value="1"/>
</dbReference>
<dbReference type="SUPFAM" id="SSF81901">
    <property type="entry name" value="HCP-like"/>
    <property type="match status" value="1"/>
</dbReference>
<dbReference type="InterPro" id="IPR002110">
    <property type="entry name" value="Ankyrin_rpt"/>
</dbReference>
<dbReference type="Proteomes" id="UP000033109">
    <property type="component" value="Chromosome"/>
</dbReference>
<evidence type="ECO:0000313" key="5">
    <source>
        <dbReference type="Proteomes" id="UP000033109"/>
    </source>
</evidence>
<evidence type="ECO:0000256" key="1">
    <source>
        <dbReference type="PROSITE-ProRule" id="PRU00023"/>
    </source>
</evidence>
<dbReference type="PANTHER" id="PTHR11102:SF147">
    <property type="entry name" value="SEL1L ADAPTOR SUBUNIT OF ERAD E3 UBIQUITIN LIGASE"/>
    <property type="match status" value="1"/>
</dbReference>
<dbReference type="SMART" id="SM00671">
    <property type="entry name" value="SEL1"/>
    <property type="match status" value="3"/>
</dbReference>
<dbReference type="InterPro" id="IPR036770">
    <property type="entry name" value="Ankyrin_rpt-contain_sf"/>
</dbReference>
<evidence type="ECO:0000256" key="3">
    <source>
        <dbReference type="SAM" id="SignalP"/>
    </source>
</evidence>
<dbReference type="Pfam" id="PF08238">
    <property type="entry name" value="Sel1"/>
    <property type="match status" value="5"/>
</dbReference>
<dbReference type="STRING" id="400092.PKOR_17095"/>
<dbReference type="HOGENOM" id="CLU_495071_0_0_10"/>
<dbReference type="InterPro" id="IPR006597">
    <property type="entry name" value="Sel1-like"/>
</dbReference>
<dbReference type="AlphaFoldDB" id="A0A0E3UXR4"/>
<evidence type="ECO:0000256" key="2">
    <source>
        <dbReference type="SAM" id="MobiDB-lite"/>
    </source>
</evidence>
<keyword evidence="3" id="KW-0732">Signal</keyword>
<dbReference type="Gene3D" id="1.25.40.20">
    <property type="entry name" value="Ankyrin repeat-containing domain"/>
    <property type="match status" value="2"/>
</dbReference>
<dbReference type="Pfam" id="PF13637">
    <property type="entry name" value="Ank_4"/>
    <property type="match status" value="1"/>
</dbReference>
<protein>
    <submittedName>
        <fullName evidence="4">Ankryin</fullName>
    </submittedName>
</protein>
<dbReference type="Pfam" id="PF12796">
    <property type="entry name" value="Ank_2"/>
    <property type="match status" value="1"/>
</dbReference>
<feature type="compositionally biased region" description="Low complexity" evidence="2">
    <location>
        <begin position="28"/>
        <end position="56"/>
    </location>
</feature>
<dbReference type="Gene3D" id="1.25.40.10">
    <property type="entry name" value="Tetratricopeptide repeat domain"/>
    <property type="match status" value="1"/>
</dbReference>
<proteinExistence type="predicted"/>
<dbReference type="KEGG" id="pko:PKOR_17095"/>
<dbReference type="InterPro" id="IPR050767">
    <property type="entry name" value="Sel1_AlgK"/>
</dbReference>
<name>A0A0E3UXR4_9BACT</name>
<accession>A0A0E3UXR4</accession>
<dbReference type="PANTHER" id="PTHR11102">
    <property type="entry name" value="SEL-1-LIKE PROTEIN"/>
    <property type="match status" value="1"/>
</dbReference>
<dbReference type="PROSITE" id="PS50088">
    <property type="entry name" value="ANK_REPEAT"/>
    <property type="match status" value="2"/>
</dbReference>
<dbReference type="OrthoDB" id="844699at2"/>
<reference evidence="4 5" key="1">
    <citation type="journal article" date="2015" name="Sci. Rep.">
        <title>Unraveling adaptation of Pontibacter korlensis to radiation and infertility in desert through complete genome and comparative transcriptomic analysis.</title>
        <authorList>
            <person name="Dai J."/>
            <person name="Dai W."/>
            <person name="Qiu C."/>
            <person name="Yang Z."/>
            <person name="Zhang Y."/>
            <person name="Zhou M."/>
            <person name="Zhang L."/>
            <person name="Fang C."/>
            <person name="Gao Q."/>
            <person name="Yang Q."/>
            <person name="Li X."/>
            <person name="Wang Z."/>
            <person name="Wang Z."/>
            <person name="Jia Z."/>
            <person name="Chen X."/>
        </authorList>
    </citation>
    <scope>NUCLEOTIDE SEQUENCE [LARGE SCALE GENOMIC DNA]</scope>
    <source>
        <strain evidence="4 5">X14-1T</strain>
    </source>
</reference>
<feature type="repeat" description="ANK" evidence="1">
    <location>
        <begin position="489"/>
        <end position="522"/>
    </location>
</feature>
<gene>
    <name evidence="4" type="ORF">PKOR_17095</name>
</gene>
<sequence>MHRLPKLKTLLLLCLLSGMSHVGVAQQKSTGTAKPTTTAARKAAPATGKSTATVSTKPAAAAPAPVIRRIWRTPVMDEAMYYYTSLDFQKAQEKFKAAAAQGEHDAYYFLGRMHQYRELKYDSVQIDTIQQVQNAEKYFSANRDSARYYYTMALDSGSVLANLGMAELMTLRSEEDTQRFLQRMRTAAITIREKAVEGDAFCNRILGGMYYTGYGEMKNHSLAYNYIRRAADANDVAAYASLANLYLNGEGVAKDTDKAVYWLQKGVAAGERESIYTLALLYEEGTLGEVKIDAARDLYRKAVSKGSVNAFEQLIYINQTPNQKVVIAAINRDPEMLQRALAAGGDANTQEEPEDYEANLYKRTPLMHALYVPMLLEDYGVEYQPGARLKAASLLLNNGADVNAQDINGKTALHYVVSSSRIRTEFYELEQVQLLDTLLAHGANPNIKDKEGNTVLAQALHATIGQHIGIMELERLLQSGANPNVVNNEGKTPLMLACEIDANFEIILALLQADADVTITDNTGRAAIDYTKHENVQNILLAAGSPQKQN</sequence>
<dbReference type="EMBL" id="CP009621">
    <property type="protein sequence ID" value="AKD04492.1"/>
    <property type="molecule type" value="Genomic_DNA"/>
</dbReference>
<keyword evidence="5" id="KW-1185">Reference proteome</keyword>
<feature type="signal peptide" evidence="3">
    <location>
        <begin position="1"/>
        <end position="25"/>
    </location>
</feature>
<feature type="chain" id="PRO_5002413315" evidence="3">
    <location>
        <begin position="26"/>
        <end position="550"/>
    </location>
</feature>
<feature type="repeat" description="ANK" evidence="1">
    <location>
        <begin position="408"/>
        <end position="450"/>
    </location>
</feature>
<dbReference type="SMART" id="SM00248">
    <property type="entry name" value="ANK"/>
    <property type="match status" value="4"/>
</dbReference>
<evidence type="ECO:0000313" key="4">
    <source>
        <dbReference type="EMBL" id="AKD04492.1"/>
    </source>
</evidence>
<dbReference type="RefSeq" id="WP_046312355.1">
    <property type="nucleotide sequence ID" value="NZ_CBCSCY010000006.1"/>
</dbReference>